<evidence type="ECO:0000313" key="1">
    <source>
        <dbReference type="EMBL" id="KAI3803094.1"/>
    </source>
</evidence>
<accession>A0ACB9I4E5</accession>
<reference evidence="2" key="1">
    <citation type="journal article" date="2022" name="Mol. Ecol. Resour.">
        <title>The genomes of chicory, endive, great burdock and yacon provide insights into Asteraceae palaeo-polyploidization history and plant inulin production.</title>
        <authorList>
            <person name="Fan W."/>
            <person name="Wang S."/>
            <person name="Wang H."/>
            <person name="Wang A."/>
            <person name="Jiang F."/>
            <person name="Liu H."/>
            <person name="Zhao H."/>
            <person name="Xu D."/>
            <person name="Zhang Y."/>
        </authorList>
    </citation>
    <scope>NUCLEOTIDE SEQUENCE [LARGE SCALE GENOMIC DNA]</scope>
    <source>
        <strain evidence="2">cv. Yunnan</strain>
    </source>
</reference>
<reference evidence="1 2" key="2">
    <citation type="journal article" date="2022" name="Mol. Ecol. Resour.">
        <title>The genomes of chicory, endive, great burdock and yacon provide insights into Asteraceae paleo-polyploidization history and plant inulin production.</title>
        <authorList>
            <person name="Fan W."/>
            <person name="Wang S."/>
            <person name="Wang H."/>
            <person name="Wang A."/>
            <person name="Jiang F."/>
            <person name="Liu H."/>
            <person name="Zhao H."/>
            <person name="Xu D."/>
            <person name="Zhang Y."/>
        </authorList>
    </citation>
    <scope>NUCLEOTIDE SEQUENCE [LARGE SCALE GENOMIC DNA]</scope>
    <source>
        <strain evidence="2">cv. Yunnan</strain>
        <tissue evidence="1">Leaves</tissue>
    </source>
</reference>
<keyword evidence="2" id="KW-1185">Reference proteome</keyword>
<comment type="caution">
    <text evidence="1">The sequence shown here is derived from an EMBL/GenBank/DDBJ whole genome shotgun (WGS) entry which is preliminary data.</text>
</comment>
<evidence type="ECO:0000313" key="2">
    <source>
        <dbReference type="Proteomes" id="UP001056120"/>
    </source>
</evidence>
<proteinExistence type="predicted"/>
<dbReference type="EMBL" id="CM042027">
    <property type="protein sequence ID" value="KAI3803094.1"/>
    <property type="molecule type" value="Genomic_DNA"/>
</dbReference>
<sequence length="102" mass="10661">MEKRPSDSDSFADERRPIGCLANGVVVGHPDGGLVSKLGNGVPAFRHSSASFSIPSCAFPSLCPLQLERKISLLLPFASTEGVTSTTPSSLPASSFSHSVYP</sequence>
<name>A0ACB9I4E5_9ASTR</name>
<gene>
    <name evidence="1" type="ORF">L1987_31243</name>
</gene>
<protein>
    <submittedName>
        <fullName evidence="1">Uncharacterized protein</fullName>
    </submittedName>
</protein>
<organism evidence="1 2">
    <name type="scientific">Smallanthus sonchifolius</name>
    <dbReference type="NCBI Taxonomy" id="185202"/>
    <lineage>
        <taxon>Eukaryota</taxon>
        <taxon>Viridiplantae</taxon>
        <taxon>Streptophyta</taxon>
        <taxon>Embryophyta</taxon>
        <taxon>Tracheophyta</taxon>
        <taxon>Spermatophyta</taxon>
        <taxon>Magnoliopsida</taxon>
        <taxon>eudicotyledons</taxon>
        <taxon>Gunneridae</taxon>
        <taxon>Pentapetalae</taxon>
        <taxon>asterids</taxon>
        <taxon>campanulids</taxon>
        <taxon>Asterales</taxon>
        <taxon>Asteraceae</taxon>
        <taxon>Asteroideae</taxon>
        <taxon>Heliantheae alliance</taxon>
        <taxon>Millerieae</taxon>
        <taxon>Smallanthus</taxon>
    </lineage>
</organism>
<dbReference type="Proteomes" id="UP001056120">
    <property type="component" value="Linkage Group LG10"/>
</dbReference>